<protein>
    <submittedName>
        <fullName evidence="1">Uncharacterized protein</fullName>
    </submittedName>
</protein>
<name>A0ABS4ADC4_9PROT</name>
<dbReference type="RefSeq" id="WP_209379250.1">
    <property type="nucleotide sequence ID" value="NZ_JAGIZB010000007.1"/>
</dbReference>
<keyword evidence="2" id="KW-1185">Reference proteome</keyword>
<dbReference type="Proteomes" id="UP000681594">
    <property type="component" value="Unassembled WGS sequence"/>
</dbReference>
<reference evidence="1 2" key="1">
    <citation type="submission" date="2021-03" db="EMBL/GenBank/DDBJ databases">
        <authorList>
            <person name="So Y."/>
        </authorList>
    </citation>
    <scope>NUCLEOTIDE SEQUENCE [LARGE SCALE GENOMIC DNA]</scope>
    <source>
        <strain evidence="1 2">SSH11</strain>
    </source>
</reference>
<accession>A0ABS4ADC4</accession>
<organism evidence="1 2">
    <name type="scientific">Pararoseomonas baculiformis</name>
    <dbReference type="NCBI Taxonomy" id="2820812"/>
    <lineage>
        <taxon>Bacteria</taxon>
        <taxon>Pseudomonadati</taxon>
        <taxon>Pseudomonadota</taxon>
        <taxon>Alphaproteobacteria</taxon>
        <taxon>Acetobacterales</taxon>
        <taxon>Acetobacteraceae</taxon>
        <taxon>Pararoseomonas</taxon>
    </lineage>
</organism>
<sequence length="102" mass="10971">MVVAEGTETDFRLWEIAENLHRAELTVQERSDHIAEWVRLTAEKVAQVGPPTGGAQPGEQGIRKAAKDLGVKRQEAQRAVKIASIAPEAKDAAREAGLDGSS</sequence>
<gene>
    <name evidence="1" type="ORF">J8J14_09470</name>
</gene>
<evidence type="ECO:0000313" key="2">
    <source>
        <dbReference type="Proteomes" id="UP000681594"/>
    </source>
</evidence>
<proteinExistence type="predicted"/>
<comment type="caution">
    <text evidence="1">The sequence shown here is derived from an EMBL/GenBank/DDBJ whole genome shotgun (WGS) entry which is preliminary data.</text>
</comment>
<dbReference type="EMBL" id="JAGIZB010000007">
    <property type="protein sequence ID" value="MBP0445008.1"/>
    <property type="molecule type" value="Genomic_DNA"/>
</dbReference>
<evidence type="ECO:0000313" key="1">
    <source>
        <dbReference type="EMBL" id="MBP0445008.1"/>
    </source>
</evidence>